<dbReference type="Pfam" id="PF24175">
    <property type="entry name" value="SU10_adaptor"/>
    <property type="match status" value="1"/>
</dbReference>
<comment type="caution">
    <text evidence="1">The sequence shown here is derived from an EMBL/GenBank/DDBJ whole genome shotgun (WGS) entry which is preliminary data.</text>
</comment>
<dbReference type="RefSeq" id="WP_386811168.1">
    <property type="nucleotide sequence ID" value="NZ_JBHTIH010000002.1"/>
</dbReference>
<protein>
    <submittedName>
        <fullName evidence="1">Uncharacterized protein</fullName>
    </submittedName>
</protein>
<organism evidence="1 2">
    <name type="scientific">Lysobacter koreensis</name>
    <dbReference type="NCBI Taxonomy" id="266122"/>
    <lineage>
        <taxon>Bacteria</taxon>
        <taxon>Pseudomonadati</taxon>
        <taxon>Pseudomonadota</taxon>
        <taxon>Gammaproteobacteria</taxon>
        <taxon>Lysobacterales</taxon>
        <taxon>Lysobacteraceae</taxon>
        <taxon>Lysobacter</taxon>
    </lineage>
</organism>
<accession>A0ABW2YKP8</accession>
<keyword evidence="2" id="KW-1185">Reference proteome</keyword>
<evidence type="ECO:0000313" key="2">
    <source>
        <dbReference type="Proteomes" id="UP001597090"/>
    </source>
</evidence>
<dbReference type="InterPro" id="IPR056209">
    <property type="entry name" value="SU10_adaptor"/>
</dbReference>
<proteinExistence type="predicted"/>
<reference evidence="2" key="1">
    <citation type="journal article" date="2019" name="Int. J. Syst. Evol. Microbiol.">
        <title>The Global Catalogue of Microorganisms (GCM) 10K type strain sequencing project: providing services to taxonomists for standard genome sequencing and annotation.</title>
        <authorList>
            <consortium name="The Broad Institute Genomics Platform"/>
            <consortium name="The Broad Institute Genome Sequencing Center for Infectious Disease"/>
            <person name="Wu L."/>
            <person name="Ma J."/>
        </authorList>
    </citation>
    <scope>NUCLEOTIDE SEQUENCE [LARGE SCALE GENOMIC DNA]</scope>
    <source>
        <strain evidence="2">CCUG 55491</strain>
    </source>
</reference>
<dbReference type="EMBL" id="JBHTIH010000002">
    <property type="protein sequence ID" value="MFD0738235.1"/>
    <property type="molecule type" value="Genomic_DNA"/>
</dbReference>
<evidence type="ECO:0000313" key="1">
    <source>
        <dbReference type="EMBL" id="MFD0738235.1"/>
    </source>
</evidence>
<gene>
    <name evidence="1" type="ORF">ACFQZQ_02885</name>
</gene>
<dbReference type="Proteomes" id="UP001597090">
    <property type="component" value="Unassembled WGS sequence"/>
</dbReference>
<sequence>MTVTGSAVANAITIPTDCRTIQSVRIACGNLFGEIHPLPPERLADTVATGFPAGYVVVNGEIKTIGGSGSEAYALTYRQGITPLSDAAPQNWLILREPGLYLYSALTHSAPYLKDDSRIMVWAGIAKAIRDGMHEEDDLTRYGNAPAMQNGLRNAP</sequence>
<name>A0ABW2YKP8_9GAMM</name>